<reference evidence="1 2" key="1">
    <citation type="submission" date="2024-01" db="EMBL/GenBank/DDBJ databases">
        <title>Hyphobacterium bacterium isolated from marine sediment.</title>
        <authorList>
            <person name="Zhao S."/>
        </authorList>
    </citation>
    <scope>NUCLEOTIDE SEQUENCE [LARGE SCALE GENOMIC DNA]</scope>
    <source>
        <strain evidence="1 2">Y60-23</strain>
    </source>
</reference>
<proteinExistence type="predicted"/>
<dbReference type="Pfam" id="PF05973">
    <property type="entry name" value="Gp49"/>
    <property type="match status" value="1"/>
</dbReference>
<sequence length="116" mass="12935">MSPTAKKLKAVFYRTASGAEPVRDWLKTDLNAEDRRIVGVDIATVEYGWPVGMPVCRPLGNGLREVRSSLPGGRIARVLFCIIDSRMVLLNGFIKKSQKTPQSEIDKAAKRMKECE</sequence>
<gene>
    <name evidence="1" type="ORF">V0U35_13650</name>
</gene>
<dbReference type="InterPro" id="IPR009241">
    <property type="entry name" value="HigB-like"/>
</dbReference>
<accession>A0ABU7M2G5</accession>
<comment type="caution">
    <text evidence="1">The sequence shown here is derived from an EMBL/GenBank/DDBJ whole genome shotgun (WGS) entry which is preliminary data.</text>
</comment>
<dbReference type="EMBL" id="JAZDRO010000009">
    <property type="protein sequence ID" value="MEE2567722.1"/>
    <property type="molecule type" value="Genomic_DNA"/>
</dbReference>
<dbReference type="RefSeq" id="WP_330197308.1">
    <property type="nucleotide sequence ID" value="NZ_JAZDRO010000009.1"/>
</dbReference>
<evidence type="ECO:0000313" key="1">
    <source>
        <dbReference type="EMBL" id="MEE2567722.1"/>
    </source>
</evidence>
<protein>
    <submittedName>
        <fullName evidence="1">Type II toxin-antitoxin system RelE/ParE family toxin</fullName>
    </submittedName>
</protein>
<evidence type="ECO:0000313" key="2">
    <source>
        <dbReference type="Proteomes" id="UP001310692"/>
    </source>
</evidence>
<organism evidence="1 2">
    <name type="scientific">Hyphobacterium marinum</name>
    <dbReference type="NCBI Taxonomy" id="3116574"/>
    <lineage>
        <taxon>Bacteria</taxon>
        <taxon>Pseudomonadati</taxon>
        <taxon>Pseudomonadota</taxon>
        <taxon>Alphaproteobacteria</taxon>
        <taxon>Maricaulales</taxon>
        <taxon>Maricaulaceae</taxon>
        <taxon>Hyphobacterium</taxon>
    </lineage>
</organism>
<dbReference type="Proteomes" id="UP001310692">
    <property type="component" value="Unassembled WGS sequence"/>
</dbReference>
<name>A0ABU7M2G5_9PROT</name>
<keyword evidence="2" id="KW-1185">Reference proteome</keyword>